<feature type="domain" description="SAP" evidence="2">
    <location>
        <begin position="34"/>
        <end position="68"/>
    </location>
</feature>
<feature type="domain" description="SAP" evidence="2">
    <location>
        <begin position="519"/>
        <end position="553"/>
    </location>
</feature>
<feature type="region of interest" description="Disordered" evidence="1">
    <location>
        <begin position="65"/>
        <end position="97"/>
    </location>
</feature>
<feature type="region of interest" description="Disordered" evidence="1">
    <location>
        <begin position="118"/>
        <end position="147"/>
    </location>
</feature>
<dbReference type="RefSeq" id="XP_038804321.1">
    <property type="nucleotide sequence ID" value="XM_038959263.1"/>
</dbReference>
<feature type="compositionally biased region" description="Acidic residues" evidence="1">
    <location>
        <begin position="483"/>
        <end position="499"/>
    </location>
</feature>
<feature type="compositionally biased region" description="Basic and acidic residues" evidence="1">
    <location>
        <begin position="25"/>
        <end position="38"/>
    </location>
</feature>
<feature type="region of interest" description="Disordered" evidence="1">
    <location>
        <begin position="474"/>
        <end position="519"/>
    </location>
</feature>
<dbReference type="Proteomes" id="UP000783213">
    <property type="component" value="Unassembled WGS sequence"/>
</dbReference>
<feature type="region of interest" description="Disordered" evidence="1">
    <location>
        <begin position="1"/>
        <end position="38"/>
    </location>
</feature>
<evidence type="ECO:0000256" key="1">
    <source>
        <dbReference type="SAM" id="MobiDB-lite"/>
    </source>
</evidence>
<gene>
    <name evidence="3" type="ORF">EAE98_011641</name>
</gene>
<comment type="caution">
    <text evidence="3">The sequence shown here is derived from an EMBL/GenBank/DDBJ whole genome shotgun (WGS) entry which is preliminary data.</text>
</comment>
<sequence>MPPTKRPLAQADTNVILPPNKKHKEKDVTLSDDHASKSKGELVEMLKERSMPSNGTKDVLIQRLRDNDGHVAPMDSGKAERRKSARIDAAEQSAKIKERHEEGLKDLWTVKNKALTSPSAPIAEKASATSSRNAAAVPSQNSHGHRINYRTKDNSKLRALLRDWRVMQPEEVESMDRMAMIERLERHEMRGYGDDYESLTCDQLSTLLSARMLPCSGVTKAARIERLRYDDALDRDNGNLEEYSLYTHLVICQNEILRYEQLMNWVYGEEGEKLYRDLEVADLKSLMDLRQQGRKIKVVCEDSELIGWLEADDQKLARKKKVEISTLMGFEVPAELERWEKKLADTRMDLESRIGHSLPAEVPMHESSKYDVPVVTKKTGDRGALDYDPKKTNWGLFSAWELCRIARKKGAPGYGTKDAMIKWLETGILEYEDMHLESLREQCWRRLVPQYSNDDKAALIERLKLLDKYIKDSEESSARETSETTEAENNEESSVEQADEIVPVAEPSTIGTVSSDSPYAKKDNSMLRVLLRDRHLQISGTREEMIHRLETSPYNYESYTSEELSLILKDRHLTNASHGSKESKIERLKNSDEAFYDSANFEDTQLYVQLNLGERFIKDKEQALKALSDPNISYEKLDSSALRELASALGLSPHSGAKTVIKQLHANDQKSTLEGKGNTAMRDAIDELTASLKTRKEEYNKAKEELEKSIGHPVLDIAIVMGRYNAILRRDHEIVDNYQPIRKPGPVCDYDWKDSHWAGKTERELRDMCRRQGMEGWGTKATHIKWLETGSVEYEDLSVTSLEIMCRKRGIKFKSGTKRLDLAMKLRETAEKETAYRESGIMALKKMCKERGMKTTRGETKQDLITKLRVADENTGRA</sequence>
<dbReference type="Gene3D" id="1.10.720.30">
    <property type="entry name" value="SAP domain"/>
    <property type="match status" value="3"/>
</dbReference>
<evidence type="ECO:0000259" key="2">
    <source>
        <dbReference type="SMART" id="SM00513"/>
    </source>
</evidence>
<dbReference type="InterPro" id="IPR003034">
    <property type="entry name" value="SAP_dom"/>
</dbReference>
<dbReference type="InterPro" id="IPR036361">
    <property type="entry name" value="SAP_dom_sf"/>
</dbReference>
<name>A0ABQ7I5B6_9HELO</name>
<evidence type="ECO:0000313" key="4">
    <source>
        <dbReference type="Proteomes" id="UP000783213"/>
    </source>
</evidence>
<feature type="domain" description="SAP" evidence="2">
    <location>
        <begin position="196"/>
        <end position="231"/>
    </location>
</feature>
<feature type="compositionally biased region" description="Basic and acidic residues" evidence="1">
    <location>
        <begin position="85"/>
        <end position="97"/>
    </location>
</feature>
<reference evidence="3 4" key="1">
    <citation type="journal article" date="2020" name="Genome Biol. Evol.">
        <title>Comparative genomics of Sclerotiniaceae.</title>
        <authorList>
            <person name="Valero Jimenez C.A."/>
            <person name="Steentjes M."/>
            <person name="Scholten O.E."/>
            <person name="Van Kan J.A.L."/>
        </authorList>
    </citation>
    <scope>NUCLEOTIDE SEQUENCE [LARGE SCALE GENOMIC DNA]</scope>
    <source>
        <strain evidence="3 4">B1</strain>
    </source>
</reference>
<protein>
    <recommendedName>
        <fullName evidence="2">SAP domain-containing protein</fullName>
    </recommendedName>
</protein>
<dbReference type="EMBL" id="RCSX01000051">
    <property type="protein sequence ID" value="KAF7913090.1"/>
    <property type="molecule type" value="Genomic_DNA"/>
</dbReference>
<feature type="compositionally biased region" description="Polar residues" evidence="1">
    <location>
        <begin position="127"/>
        <end position="142"/>
    </location>
</feature>
<accession>A0ABQ7I5B6</accession>
<proteinExistence type="predicted"/>
<dbReference type="SMART" id="SM00513">
    <property type="entry name" value="SAP"/>
    <property type="match status" value="3"/>
</dbReference>
<dbReference type="GeneID" id="62238412"/>
<keyword evidence="4" id="KW-1185">Reference proteome</keyword>
<evidence type="ECO:0000313" key="3">
    <source>
        <dbReference type="EMBL" id="KAF7913090.1"/>
    </source>
</evidence>
<organism evidence="3 4">
    <name type="scientific">Botrytis deweyae</name>
    <dbReference type="NCBI Taxonomy" id="2478750"/>
    <lineage>
        <taxon>Eukaryota</taxon>
        <taxon>Fungi</taxon>
        <taxon>Dikarya</taxon>
        <taxon>Ascomycota</taxon>
        <taxon>Pezizomycotina</taxon>
        <taxon>Leotiomycetes</taxon>
        <taxon>Helotiales</taxon>
        <taxon>Sclerotiniaceae</taxon>
        <taxon>Botrytis</taxon>
    </lineage>
</organism>